<evidence type="ECO:0000313" key="5">
    <source>
        <dbReference type="WormBase" id="SRAE_2000156100"/>
    </source>
</evidence>
<dbReference type="EMBL" id="LN609529">
    <property type="protein sequence ID" value="CEF66895.1"/>
    <property type="molecule type" value="Genomic_DNA"/>
</dbReference>
<dbReference type="Proteomes" id="UP000035682">
    <property type="component" value="Unplaced"/>
</dbReference>
<organism evidence="2">
    <name type="scientific">Strongyloides ratti</name>
    <name type="common">Parasitic roundworm</name>
    <dbReference type="NCBI Taxonomy" id="34506"/>
    <lineage>
        <taxon>Eukaryota</taxon>
        <taxon>Metazoa</taxon>
        <taxon>Ecdysozoa</taxon>
        <taxon>Nematoda</taxon>
        <taxon>Chromadorea</taxon>
        <taxon>Rhabditida</taxon>
        <taxon>Tylenchina</taxon>
        <taxon>Panagrolaimomorpha</taxon>
        <taxon>Strongyloidoidea</taxon>
        <taxon>Strongyloididae</taxon>
        <taxon>Strongyloides</taxon>
    </lineage>
</organism>
<name>A0A090LHC9_STRRB</name>
<keyword evidence="1" id="KW-0472">Membrane</keyword>
<keyword evidence="3" id="KW-1185">Reference proteome</keyword>
<evidence type="ECO:0000256" key="1">
    <source>
        <dbReference type="SAM" id="Phobius"/>
    </source>
</evidence>
<keyword evidence="1" id="KW-1133">Transmembrane helix</keyword>
<evidence type="ECO:0000313" key="4">
    <source>
        <dbReference type="WBParaSite" id="SRAE_2000156100.1"/>
    </source>
</evidence>
<reference evidence="2 3" key="1">
    <citation type="submission" date="2014-09" db="EMBL/GenBank/DDBJ databases">
        <authorList>
            <person name="Martin A.A."/>
        </authorList>
    </citation>
    <scope>NUCLEOTIDE SEQUENCE</scope>
    <source>
        <strain evidence="3">ED321</strain>
        <strain evidence="2">ED321 Heterogonic</strain>
    </source>
</reference>
<evidence type="ECO:0000313" key="3">
    <source>
        <dbReference type="Proteomes" id="UP000035682"/>
    </source>
</evidence>
<dbReference type="WBParaSite" id="SRAE_2000156100.1">
    <property type="protein sequence ID" value="SRAE_2000156100.1"/>
    <property type="gene ID" value="WBGene00261766"/>
</dbReference>
<accession>A0A090LHC9</accession>
<proteinExistence type="predicted"/>
<sequence length="194" mass="22904">MGVYYCLSKVEYNGILIAFVGSVITWTISIPFIISSFEKFRYQKYFHLTYMIIEIFLVIAAGVRFTQYSCYTSVFRTLGMKTTDPLNNMKYQYIKEGLPNWVELYTFTFIGTIFLCIWLYCIRTSYNLYRRINIIRMYEDNKLGNNKIVSQKETPNFQNIMGNNNNSQNIFPISAPIYNPQITPYITNQQFPKT</sequence>
<evidence type="ECO:0000313" key="2">
    <source>
        <dbReference type="EMBL" id="CEF66895.1"/>
    </source>
</evidence>
<feature type="transmembrane region" description="Helical" evidence="1">
    <location>
        <begin position="45"/>
        <end position="65"/>
    </location>
</feature>
<dbReference type="RefSeq" id="XP_024506095.1">
    <property type="nucleotide sequence ID" value="XM_024652527.1"/>
</dbReference>
<reference evidence="4" key="2">
    <citation type="submission" date="2020-12" db="UniProtKB">
        <authorList>
            <consortium name="WormBaseParasite"/>
        </authorList>
    </citation>
    <scope>IDENTIFICATION</scope>
</reference>
<dbReference type="GeneID" id="36379260"/>
<gene>
    <name evidence="2 4 5" type="ORF">SRAE_2000156100</name>
</gene>
<protein>
    <submittedName>
        <fullName evidence="2 4">Uncharacterized protein</fullName>
    </submittedName>
</protein>
<dbReference type="AlphaFoldDB" id="A0A090LHC9"/>
<dbReference type="CTD" id="36379260"/>
<feature type="transmembrane region" description="Helical" evidence="1">
    <location>
        <begin position="12"/>
        <end position="33"/>
    </location>
</feature>
<keyword evidence="1" id="KW-0812">Transmembrane</keyword>
<feature type="transmembrane region" description="Helical" evidence="1">
    <location>
        <begin position="104"/>
        <end position="122"/>
    </location>
</feature>
<dbReference type="WormBase" id="SRAE_2000156100">
    <property type="protein sequence ID" value="SRP05693"/>
    <property type="gene ID" value="WBGene00261766"/>
</dbReference>